<dbReference type="Proteomes" id="UP000183413">
    <property type="component" value="Unassembled WGS sequence"/>
</dbReference>
<dbReference type="AlphaFoldDB" id="A0A1I5YSW6"/>
<dbReference type="EMBL" id="FOVH01000037">
    <property type="protein sequence ID" value="SFQ47331.1"/>
    <property type="molecule type" value="Genomic_DNA"/>
</dbReference>
<accession>A0A1I5YSW6</accession>
<organism evidence="2 3">
    <name type="scientific">Actinomadura madurae</name>
    <dbReference type="NCBI Taxonomy" id="1993"/>
    <lineage>
        <taxon>Bacteria</taxon>
        <taxon>Bacillati</taxon>
        <taxon>Actinomycetota</taxon>
        <taxon>Actinomycetes</taxon>
        <taxon>Streptosporangiales</taxon>
        <taxon>Thermomonosporaceae</taxon>
        <taxon>Actinomadura</taxon>
    </lineage>
</organism>
<proteinExistence type="predicted"/>
<dbReference type="RefSeq" id="WP_075025036.1">
    <property type="nucleotide sequence ID" value="NZ_FOVH01000037.1"/>
</dbReference>
<evidence type="ECO:0000313" key="2">
    <source>
        <dbReference type="EMBL" id="SFQ47331.1"/>
    </source>
</evidence>
<reference evidence="2 3" key="1">
    <citation type="submission" date="2016-10" db="EMBL/GenBank/DDBJ databases">
        <authorList>
            <person name="de Groot N.N."/>
        </authorList>
    </citation>
    <scope>NUCLEOTIDE SEQUENCE [LARGE SCALE GENOMIC DNA]</scope>
    <source>
        <strain evidence="2 3">DSM 43067</strain>
    </source>
</reference>
<dbReference type="InParanoid" id="A0A1I5YSW6"/>
<protein>
    <recommendedName>
        <fullName evidence="1">DUF397 domain-containing protein</fullName>
    </recommendedName>
</protein>
<evidence type="ECO:0000313" key="3">
    <source>
        <dbReference type="Proteomes" id="UP000183413"/>
    </source>
</evidence>
<feature type="domain" description="DUF397" evidence="1">
    <location>
        <begin position="3"/>
        <end position="56"/>
    </location>
</feature>
<dbReference type="InterPro" id="IPR007278">
    <property type="entry name" value="DUF397"/>
</dbReference>
<dbReference type="Pfam" id="PF04149">
    <property type="entry name" value="DUF397"/>
    <property type="match status" value="1"/>
</dbReference>
<evidence type="ECO:0000259" key="1">
    <source>
        <dbReference type="Pfam" id="PF04149"/>
    </source>
</evidence>
<name>A0A1I5YSW6_9ACTN</name>
<gene>
    <name evidence="2" type="ORF">SAMN04489713_13717</name>
</gene>
<sequence>MTTWRRSSHSGTGQQSDCVEVAGLSGNVGVRDSKHPNGPHLTLTATSFRQLATNIKRGTHDLP</sequence>
<keyword evidence="3" id="KW-1185">Reference proteome</keyword>